<evidence type="ECO:0000313" key="4">
    <source>
        <dbReference type="Proteomes" id="UP000198797"/>
    </source>
</evidence>
<evidence type="ECO:0000256" key="1">
    <source>
        <dbReference type="SAM" id="MobiDB-lite"/>
    </source>
</evidence>
<protein>
    <submittedName>
        <fullName evidence="3">Uncharacterized protein</fullName>
    </submittedName>
</protein>
<evidence type="ECO:0000313" key="3">
    <source>
        <dbReference type="EMBL" id="SCF22915.1"/>
    </source>
</evidence>
<feature type="signal peptide" evidence="2">
    <location>
        <begin position="1"/>
        <end position="26"/>
    </location>
</feature>
<dbReference type="AlphaFoldDB" id="A0A1C4YQA6"/>
<feature type="region of interest" description="Disordered" evidence="1">
    <location>
        <begin position="26"/>
        <end position="47"/>
    </location>
</feature>
<organism evidence="3 4">
    <name type="scientific">Micromonospora matsumotoense</name>
    <dbReference type="NCBI Taxonomy" id="121616"/>
    <lineage>
        <taxon>Bacteria</taxon>
        <taxon>Bacillati</taxon>
        <taxon>Actinomycetota</taxon>
        <taxon>Actinomycetes</taxon>
        <taxon>Micromonosporales</taxon>
        <taxon>Micromonosporaceae</taxon>
        <taxon>Micromonospora</taxon>
    </lineage>
</organism>
<gene>
    <name evidence="3" type="ORF">GA0070216_10755</name>
</gene>
<proteinExistence type="predicted"/>
<feature type="chain" id="PRO_5008709432" evidence="2">
    <location>
        <begin position="27"/>
        <end position="197"/>
    </location>
</feature>
<accession>A0A1C4YQA6</accession>
<sequence>MHRLPTILLTGALALAALVPAGPAGAAGPGSDPGVRSGSTVDLRPGRTAGSTDLLSVRGAGPFRIGASLTRLTSAGLIDWSVVDCDGVVQAGVTGEWAGVILVAFRDGRLVEVGTAGAPPRSPAGASVGMSFAELAQIYGSRGALIHNDAGDATAYLVRFGSRVELFTGHPIRPGVGYFQVGPADHVERTFRQGRSC</sequence>
<dbReference type="RefSeq" id="WP_091246410.1">
    <property type="nucleotide sequence ID" value="NZ_CP192025.1"/>
</dbReference>
<dbReference type="STRING" id="121616.GA0070216_10755"/>
<keyword evidence="2" id="KW-0732">Signal</keyword>
<keyword evidence="4" id="KW-1185">Reference proteome</keyword>
<name>A0A1C4YQA6_9ACTN</name>
<dbReference type="OrthoDB" id="3403922at2"/>
<dbReference type="Proteomes" id="UP000198797">
    <property type="component" value="Unassembled WGS sequence"/>
</dbReference>
<reference evidence="4" key="1">
    <citation type="submission" date="2016-06" db="EMBL/GenBank/DDBJ databases">
        <authorList>
            <person name="Varghese N."/>
            <person name="Submissions Spin"/>
        </authorList>
    </citation>
    <scope>NUCLEOTIDE SEQUENCE [LARGE SCALE GENOMIC DNA]</scope>
    <source>
        <strain evidence="4">DSM 44100</strain>
    </source>
</reference>
<dbReference type="EMBL" id="FMCU01000007">
    <property type="protein sequence ID" value="SCF22915.1"/>
    <property type="molecule type" value="Genomic_DNA"/>
</dbReference>
<evidence type="ECO:0000256" key="2">
    <source>
        <dbReference type="SAM" id="SignalP"/>
    </source>
</evidence>